<dbReference type="Gene3D" id="3.10.620.30">
    <property type="match status" value="1"/>
</dbReference>
<organism evidence="2 3">
    <name type="scientific">Chitinophaga arvensicola</name>
    <dbReference type="NCBI Taxonomy" id="29529"/>
    <lineage>
        <taxon>Bacteria</taxon>
        <taxon>Pseudomonadati</taxon>
        <taxon>Bacteroidota</taxon>
        <taxon>Chitinophagia</taxon>
        <taxon>Chitinophagales</taxon>
        <taxon>Chitinophagaceae</taxon>
        <taxon>Chitinophaga</taxon>
    </lineage>
</organism>
<dbReference type="STRING" id="29529.SAMN04488122_2476"/>
<dbReference type="PANTHER" id="PTHR35532:SF5">
    <property type="entry name" value="CARBOHYDRATE-BINDING DOMAIN-CONTAINING PROTEIN"/>
    <property type="match status" value="1"/>
</dbReference>
<evidence type="ECO:0000313" key="2">
    <source>
        <dbReference type="EMBL" id="SEW37148.1"/>
    </source>
</evidence>
<feature type="domain" description="Transglutaminase-like" evidence="1">
    <location>
        <begin position="206"/>
        <end position="299"/>
    </location>
</feature>
<dbReference type="OrthoDB" id="679512at2"/>
<reference evidence="3" key="1">
    <citation type="submission" date="2016-10" db="EMBL/GenBank/DDBJ databases">
        <authorList>
            <person name="Varghese N."/>
            <person name="Submissions S."/>
        </authorList>
    </citation>
    <scope>NUCLEOTIDE SEQUENCE [LARGE SCALE GENOMIC DNA]</scope>
    <source>
        <strain evidence="3">DSM 3695</strain>
    </source>
</reference>
<dbReference type="PANTHER" id="PTHR35532">
    <property type="entry name" value="SIMILAR TO POLYHYDROXYALKANOATE DEPOLYMERASE"/>
    <property type="match status" value="1"/>
</dbReference>
<sequence>MNYRYIPSGKAYLLYWLLLMFSCACNTYKKDTSVKLTAALEAAGINEAALNQVIAHYSQSPGDSLKLAAALFLVENMPGKGSMRYAATTNCGAFKQDLFVGDAIGIDSVNAIKKRIEDSLHCGPIKFVNPVFLADCRTISASMLIENIEYAFKAWQQPWAKKLSFEEFKEFILPNRMQNEPLQRWRKWCWDNSGWIFEKAGGSTDRIKIAGIVNDSLRKYYGYIHDNINYFPGTFTMKQLLATKGGRCEDLNMAVGYWLRAIGIPVSTEFTSYWANGNFGGHSWLAILDTTGKFVPMNAIYDKPVRDSLPFQDMRLAKAYRYRYHIDEGTVLKEGQYFQSYYDITKEYLPTSDYSMRVPKEQSGKIFLGVLNGKYWKPLQMQTTRNGDTLVFRNIASTAVYAPVVVQDGREENTQTIGTPFLLTEDRHIQYLVENKDSLIDISLDISSLSDERYKKKCMVVYWDNVKKDWLPAGIIRLLVDDPRKLREQKIKKMIVFSGVPANAIYRVINVEVPQHDKSYGRPYVYNEEMKTYNKY</sequence>
<dbReference type="PROSITE" id="PS51257">
    <property type="entry name" value="PROKAR_LIPOPROTEIN"/>
    <property type="match status" value="1"/>
</dbReference>
<dbReference type="RefSeq" id="WP_089895061.1">
    <property type="nucleotide sequence ID" value="NZ_FOJG01000001.1"/>
</dbReference>
<gene>
    <name evidence="2" type="ORF">SAMN04488122_2476</name>
</gene>
<name>A0A1I0RA78_9BACT</name>
<keyword evidence="3" id="KW-1185">Reference proteome</keyword>
<dbReference type="Pfam" id="PF01841">
    <property type="entry name" value="Transglut_core"/>
    <property type="match status" value="1"/>
</dbReference>
<dbReference type="Proteomes" id="UP000199310">
    <property type="component" value="Unassembled WGS sequence"/>
</dbReference>
<dbReference type="InterPro" id="IPR038765">
    <property type="entry name" value="Papain-like_cys_pep_sf"/>
</dbReference>
<protein>
    <submittedName>
        <fullName evidence="2">Transglutaminase-like superfamily protein</fullName>
    </submittedName>
</protein>
<evidence type="ECO:0000259" key="1">
    <source>
        <dbReference type="Pfam" id="PF01841"/>
    </source>
</evidence>
<dbReference type="EMBL" id="FOJG01000001">
    <property type="protein sequence ID" value="SEW37148.1"/>
    <property type="molecule type" value="Genomic_DNA"/>
</dbReference>
<accession>A0A1I0RA78</accession>
<evidence type="ECO:0000313" key="3">
    <source>
        <dbReference type="Proteomes" id="UP000199310"/>
    </source>
</evidence>
<dbReference type="AlphaFoldDB" id="A0A1I0RA78"/>
<dbReference type="SUPFAM" id="SSF54001">
    <property type="entry name" value="Cysteine proteinases"/>
    <property type="match status" value="1"/>
</dbReference>
<dbReference type="InterPro" id="IPR002931">
    <property type="entry name" value="Transglutaminase-like"/>
</dbReference>
<proteinExistence type="predicted"/>